<evidence type="ECO:0000256" key="1">
    <source>
        <dbReference type="ARBA" id="ARBA00022614"/>
    </source>
</evidence>
<dbReference type="Gene3D" id="3.80.10.10">
    <property type="entry name" value="Ribonuclease Inhibitor"/>
    <property type="match status" value="2"/>
</dbReference>
<sequence length="611" mass="68730">MITDPQVGQRRSFGGQLCTIRYVGHVEGTTGDWLGVEWDDPSRGKHSGEHKGVRYFTCRCKKKLFTPASFVRPSRPADKPRGFLEALRGKYASGFEEDLAGQDSTSSGSVSTQDTIRFNGKIAEEVGFEKIRKKLAELHELKIVILDGLLMAGLLEKEVPADRREQEREAVQKTCPKITELDLSRNLLTRWTDVKDICDSLHFLRILKLDGNRFGPIEKDLNFGDVTELHLNDTLLDWNEVSSLTRQFPSLTSLSAFANQLSLTTGPLTNTITTLKLEHNDFDSLAALCDLTALPKLEQLSLKGNSISTVYDTDSEVRDRPLRFSDTLKSVDLSYNKINSWLFVNKLADVFPGLDNLRITGNPLYNQPVASSAVTGLQERPMTVDEVFILTLSRLGRLQLLNFSKIAPTDRTNGELYYLSLIGKELSASPAASEPKILATHPRYQELCDQYGEPTITRASESINEGAVNPRSVAARLLTMTFKLPSSPPVDDRDLQTSHDTKVQQIPRGYDTYQVKALVSRLFKLTPYSFKLVWETDEWDPVSKQITDEDEWDSDQDDGDIHAADLTSVKSMESKSKYIRREIELADSTRDIGFLFQDGLNEVIIRIDRLL</sequence>
<dbReference type="Proteomes" id="UP000184188">
    <property type="component" value="Unassembled WGS sequence"/>
</dbReference>
<protein>
    <recommendedName>
        <fullName evidence="3">CAP-Gly domain-containing protein</fullName>
    </recommendedName>
</protein>
<evidence type="ECO:0000256" key="2">
    <source>
        <dbReference type="ARBA" id="ARBA00022737"/>
    </source>
</evidence>
<dbReference type="VEuPathDB" id="FungiDB:ASPZODRAFT_60614"/>
<dbReference type="SUPFAM" id="SSF52058">
    <property type="entry name" value="L domain-like"/>
    <property type="match status" value="1"/>
</dbReference>
<dbReference type="SUPFAM" id="SSF74924">
    <property type="entry name" value="Cap-Gly domain"/>
    <property type="match status" value="1"/>
</dbReference>
<dbReference type="PANTHER" id="PTHR45712">
    <property type="entry name" value="AGAP008170-PA"/>
    <property type="match status" value="1"/>
</dbReference>
<keyword evidence="5" id="KW-1185">Reference proteome</keyword>
<dbReference type="InterPro" id="IPR000938">
    <property type="entry name" value="CAP-Gly_domain"/>
</dbReference>
<dbReference type="InterPro" id="IPR036859">
    <property type="entry name" value="CAP-Gly_dom_sf"/>
</dbReference>
<organism evidence="4 5">
    <name type="scientific">Penicilliopsis zonata CBS 506.65</name>
    <dbReference type="NCBI Taxonomy" id="1073090"/>
    <lineage>
        <taxon>Eukaryota</taxon>
        <taxon>Fungi</taxon>
        <taxon>Dikarya</taxon>
        <taxon>Ascomycota</taxon>
        <taxon>Pezizomycotina</taxon>
        <taxon>Eurotiomycetes</taxon>
        <taxon>Eurotiomycetidae</taxon>
        <taxon>Eurotiales</taxon>
        <taxon>Aspergillaceae</taxon>
        <taxon>Penicilliopsis</taxon>
    </lineage>
</organism>
<dbReference type="AlphaFoldDB" id="A0A1L9SQM6"/>
<evidence type="ECO:0000313" key="4">
    <source>
        <dbReference type="EMBL" id="OJJ49403.1"/>
    </source>
</evidence>
<dbReference type="GeneID" id="34615395"/>
<feature type="domain" description="CAP-Gly" evidence="3">
    <location>
        <begin position="24"/>
        <end position="72"/>
    </location>
</feature>
<dbReference type="InterPro" id="IPR032675">
    <property type="entry name" value="LRR_dom_sf"/>
</dbReference>
<evidence type="ECO:0000259" key="3">
    <source>
        <dbReference type="PROSITE" id="PS50245"/>
    </source>
</evidence>
<dbReference type="RefSeq" id="XP_022583913.1">
    <property type="nucleotide sequence ID" value="XM_022728931.1"/>
</dbReference>
<keyword evidence="2" id="KW-0677">Repeat</keyword>
<dbReference type="SMART" id="SM01052">
    <property type="entry name" value="CAP_GLY"/>
    <property type="match status" value="1"/>
</dbReference>
<dbReference type="PANTHER" id="PTHR45712:SF22">
    <property type="entry name" value="INSULIN-LIKE GROWTH FACTOR-BINDING PROTEIN COMPLEX ACID LABILE SUBUNIT"/>
    <property type="match status" value="1"/>
</dbReference>
<dbReference type="EMBL" id="KV878338">
    <property type="protein sequence ID" value="OJJ49403.1"/>
    <property type="molecule type" value="Genomic_DNA"/>
</dbReference>
<evidence type="ECO:0000313" key="5">
    <source>
        <dbReference type="Proteomes" id="UP000184188"/>
    </source>
</evidence>
<dbReference type="InterPro" id="IPR050333">
    <property type="entry name" value="SLRP"/>
</dbReference>
<dbReference type="STRING" id="1073090.A0A1L9SQM6"/>
<dbReference type="PROSITE" id="PS50245">
    <property type="entry name" value="CAP_GLY_2"/>
    <property type="match status" value="1"/>
</dbReference>
<reference evidence="5" key="1">
    <citation type="journal article" date="2017" name="Genome Biol.">
        <title>Comparative genomics reveals high biological diversity and specific adaptations in the industrially and medically important fungal genus Aspergillus.</title>
        <authorList>
            <person name="de Vries R.P."/>
            <person name="Riley R."/>
            <person name="Wiebenga A."/>
            <person name="Aguilar-Osorio G."/>
            <person name="Amillis S."/>
            <person name="Uchima C.A."/>
            <person name="Anderluh G."/>
            <person name="Asadollahi M."/>
            <person name="Askin M."/>
            <person name="Barry K."/>
            <person name="Battaglia E."/>
            <person name="Bayram O."/>
            <person name="Benocci T."/>
            <person name="Braus-Stromeyer S.A."/>
            <person name="Caldana C."/>
            <person name="Canovas D."/>
            <person name="Cerqueira G.C."/>
            <person name="Chen F."/>
            <person name="Chen W."/>
            <person name="Choi C."/>
            <person name="Clum A."/>
            <person name="Dos Santos R.A."/>
            <person name="Damasio A.R."/>
            <person name="Diallinas G."/>
            <person name="Emri T."/>
            <person name="Fekete E."/>
            <person name="Flipphi M."/>
            <person name="Freyberg S."/>
            <person name="Gallo A."/>
            <person name="Gournas C."/>
            <person name="Habgood R."/>
            <person name="Hainaut M."/>
            <person name="Harispe M.L."/>
            <person name="Henrissat B."/>
            <person name="Hilden K.S."/>
            <person name="Hope R."/>
            <person name="Hossain A."/>
            <person name="Karabika E."/>
            <person name="Karaffa L."/>
            <person name="Karanyi Z."/>
            <person name="Krasevec N."/>
            <person name="Kuo A."/>
            <person name="Kusch H."/>
            <person name="LaButti K."/>
            <person name="Lagendijk E.L."/>
            <person name="Lapidus A."/>
            <person name="Levasseur A."/>
            <person name="Lindquist E."/>
            <person name="Lipzen A."/>
            <person name="Logrieco A.F."/>
            <person name="MacCabe A."/>
            <person name="Maekelae M.R."/>
            <person name="Malavazi I."/>
            <person name="Melin P."/>
            <person name="Meyer V."/>
            <person name="Mielnichuk N."/>
            <person name="Miskei M."/>
            <person name="Molnar A.P."/>
            <person name="Mule G."/>
            <person name="Ngan C.Y."/>
            <person name="Orejas M."/>
            <person name="Orosz E."/>
            <person name="Ouedraogo J.P."/>
            <person name="Overkamp K.M."/>
            <person name="Park H.-S."/>
            <person name="Perrone G."/>
            <person name="Piumi F."/>
            <person name="Punt P.J."/>
            <person name="Ram A.F."/>
            <person name="Ramon A."/>
            <person name="Rauscher S."/>
            <person name="Record E."/>
            <person name="Riano-Pachon D.M."/>
            <person name="Robert V."/>
            <person name="Roehrig J."/>
            <person name="Ruller R."/>
            <person name="Salamov A."/>
            <person name="Salih N.S."/>
            <person name="Samson R.A."/>
            <person name="Sandor E."/>
            <person name="Sanguinetti M."/>
            <person name="Schuetze T."/>
            <person name="Sepcic K."/>
            <person name="Shelest E."/>
            <person name="Sherlock G."/>
            <person name="Sophianopoulou V."/>
            <person name="Squina F.M."/>
            <person name="Sun H."/>
            <person name="Susca A."/>
            <person name="Todd R.B."/>
            <person name="Tsang A."/>
            <person name="Unkles S.E."/>
            <person name="van de Wiele N."/>
            <person name="van Rossen-Uffink D."/>
            <person name="Oliveira J.V."/>
            <person name="Vesth T.C."/>
            <person name="Visser J."/>
            <person name="Yu J.-H."/>
            <person name="Zhou M."/>
            <person name="Andersen M.R."/>
            <person name="Archer D.B."/>
            <person name="Baker S.E."/>
            <person name="Benoit I."/>
            <person name="Brakhage A.A."/>
            <person name="Braus G.H."/>
            <person name="Fischer R."/>
            <person name="Frisvad J.C."/>
            <person name="Goldman G.H."/>
            <person name="Houbraken J."/>
            <person name="Oakley B."/>
            <person name="Pocsi I."/>
            <person name="Scazzocchio C."/>
            <person name="Seiboth B."/>
            <person name="vanKuyk P.A."/>
            <person name="Wortman J."/>
            <person name="Dyer P.S."/>
            <person name="Grigoriev I.V."/>
        </authorList>
    </citation>
    <scope>NUCLEOTIDE SEQUENCE [LARGE SCALE GENOMIC DNA]</scope>
    <source>
        <strain evidence="5">CBS 506.65</strain>
    </source>
</reference>
<keyword evidence="1" id="KW-0433">Leucine-rich repeat</keyword>
<dbReference type="Gene3D" id="2.30.30.190">
    <property type="entry name" value="CAP Gly-rich-like domain"/>
    <property type="match status" value="1"/>
</dbReference>
<dbReference type="OrthoDB" id="5273213at2759"/>
<proteinExistence type="predicted"/>
<dbReference type="Pfam" id="PF01302">
    <property type="entry name" value="CAP_GLY"/>
    <property type="match status" value="1"/>
</dbReference>
<accession>A0A1L9SQM6</accession>
<gene>
    <name evidence="4" type="ORF">ASPZODRAFT_60614</name>
</gene>
<name>A0A1L9SQM6_9EURO</name>